<sequence>MSVRYQHGLVIGKFYPPHLGHLYLIQTAARHCRQVTVVVMAADRESISLRQRVSWLRESLSEWPQVAVSGVVDNLPVDYHSDKIWSQQVALMRAGVALADAEVGRTPAKVDAVFSCEHYGAELARRFEAADVRLDGERHLYPISGTAVRGDPAAYWEWLPATTRAGLALRVVLIGAESTGKTTLARQLTKHFRSRGGAWAASRMVAEYGREYWVNRLALARAELGREPAFSEISWDASEFVHIAHEQNRREQQAAREGGPLLLCDTDAFATSIWHERYLGLEEPPLDINPAKLPGRRCYLLCDVAGTPFVQDGWRDGEAIRDWMQGRFLARLEQAHCNAFLLDGPLSLRLEQAINLIEAELTAYWRFAAPPG</sequence>
<organism evidence="5 6">
    <name type="scientific">Chitinimonas lacunae</name>
    <dbReference type="NCBI Taxonomy" id="1963018"/>
    <lineage>
        <taxon>Bacteria</taxon>
        <taxon>Pseudomonadati</taxon>
        <taxon>Pseudomonadota</taxon>
        <taxon>Betaproteobacteria</taxon>
        <taxon>Neisseriales</taxon>
        <taxon>Chitinibacteraceae</taxon>
        <taxon>Chitinimonas</taxon>
    </lineage>
</organism>
<dbReference type="InterPro" id="IPR014729">
    <property type="entry name" value="Rossmann-like_a/b/a_fold"/>
</dbReference>
<evidence type="ECO:0000259" key="3">
    <source>
        <dbReference type="Pfam" id="PF08218"/>
    </source>
</evidence>
<name>A0ABV8MW29_9NEIS</name>
<dbReference type="Gene3D" id="3.40.50.620">
    <property type="entry name" value="HUPs"/>
    <property type="match status" value="1"/>
</dbReference>
<evidence type="ECO:0000256" key="1">
    <source>
        <dbReference type="ARBA" id="ARBA00022741"/>
    </source>
</evidence>
<dbReference type="PANTHER" id="PTHR37512:SF1">
    <property type="entry name" value="NADR_TTD14 AAA DOMAIN-CONTAINING PROTEIN"/>
    <property type="match status" value="1"/>
</dbReference>
<dbReference type="Gene3D" id="3.40.50.300">
    <property type="entry name" value="P-loop containing nucleotide triphosphate hydrolases"/>
    <property type="match status" value="1"/>
</dbReference>
<dbReference type="InterPro" id="IPR013166">
    <property type="entry name" value="Citrate_lyase_ligase_C"/>
</dbReference>
<evidence type="ECO:0000259" key="4">
    <source>
        <dbReference type="Pfam" id="PF13521"/>
    </source>
</evidence>
<evidence type="ECO:0000313" key="6">
    <source>
        <dbReference type="Proteomes" id="UP001595791"/>
    </source>
</evidence>
<evidence type="ECO:0000256" key="2">
    <source>
        <dbReference type="ARBA" id="ARBA00022840"/>
    </source>
</evidence>
<dbReference type="RefSeq" id="WP_378166485.1">
    <property type="nucleotide sequence ID" value="NZ_JBHSBU010000001.1"/>
</dbReference>
<gene>
    <name evidence="5" type="ORF">ACFOW7_16920</name>
</gene>
<protein>
    <submittedName>
        <fullName evidence="5">AAA family ATPase</fullName>
    </submittedName>
</protein>
<dbReference type="InterPro" id="IPR052735">
    <property type="entry name" value="NAD_biosynth-regulator"/>
</dbReference>
<dbReference type="InterPro" id="IPR027417">
    <property type="entry name" value="P-loop_NTPase"/>
</dbReference>
<evidence type="ECO:0000313" key="5">
    <source>
        <dbReference type="EMBL" id="MFC4161020.1"/>
    </source>
</evidence>
<dbReference type="InterPro" id="IPR004821">
    <property type="entry name" value="Cyt_trans-like"/>
</dbReference>
<dbReference type="Pfam" id="PF13521">
    <property type="entry name" value="AAA_28"/>
    <property type="match status" value="1"/>
</dbReference>
<feature type="domain" description="Citrate lyase ligase C-terminal" evidence="3">
    <location>
        <begin position="16"/>
        <end position="68"/>
    </location>
</feature>
<dbReference type="SUPFAM" id="SSF52374">
    <property type="entry name" value="Nucleotidylyl transferase"/>
    <property type="match status" value="1"/>
</dbReference>
<dbReference type="InterPro" id="IPR038727">
    <property type="entry name" value="NadR/Ttd14_AAA_dom"/>
</dbReference>
<dbReference type="SUPFAM" id="SSF52540">
    <property type="entry name" value="P-loop containing nucleoside triphosphate hydrolases"/>
    <property type="match status" value="1"/>
</dbReference>
<dbReference type="PANTHER" id="PTHR37512">
    <property type="entry name" value="TRIFUNCTIONAL NAD BIOSYNTHESIS/REGULATOR PROTEIN NADR"/>
    <property type="match status" value="1"/>
</dbReference>
<feature type="domain" description="NadR/Ttd14 AAA" evidence="4">
    <location>
        <begin position="170"/>
        <end position="342"/>
    </location>
</feature>
<dbReference type="Proteomes" id="UP001595791">
    <property type="component" value="Unassembled WGS sequence"/>
</dbReference>
<keyword evidence="1" id="KW-0547">Nucleotide-binding</keyword>
<dbReference type="NCBIfam" id="TIGR00125">
    <property type="entry name" value="cyt_tran_rel"/>
    <property type="match status" value="1"/>
</dbReference>
<dbReference type="EMBL" id="JBHSBU010000001">
    <property type="protein sequence ID" value="MFC4161020.1"/>
    <property type="molecule type" value="Genomic_DNA"/>
</dbReference>
<dbReference type="Pfam" id="PF08218">
    <property type="entry name" value="Citrate_ly_lig"/>
    <property type="match status" value="1"/>
</dbReference>
<reference evidence="6" key="1">
    <citation type="journal article" date="2019" name="Int. J. Syst. Evol. Microbiol.">
        <title>The Global Catalogue of Microorganisms (GCM) 10K type strain sequencing project: providing services to taxonomists for standard genome sequencing and annotation.</title>
        <authorList>
            <consortium name="The Broad Institute Genomics Platform"/>
            <consortium name="The Broad Institute Genome Sequencing Center for Infectious Disease"/>
            <person name="Wu L."/>
            <person name="Ma J."/>
        </authorList>
    </citation>
    <scope>NUCLEOTIDE SEQUENCE [LARGE SCALE GENOMIC DNA]</scope>
    <source>
        <strain evidence="6">LMG 29894</strain>
    </source>
</reference>
<keyword evidence="2" id="KW-0067">ATP-binding</keyword>
<proteinExistence type="predicted"/>
<comment type="caution">
    <text evidence="5">The sequence shown here is derived from an EMBL/GenBank/DDBJ whole genome shotgun (WGS) entry which is preliminary data.</text>
</comment>
<accession>A0ABV8MW29</accession>
<keyword evidence="6" id="KW-1185">Reference proteome</keyword>